<comment type="similarity">
    <text evidence="6">Belongs to the peptidase S1 family. CLIP subfamily.</text>
</comment>
<keyword evidence="3 7" id="KW-0378">Hydrolase</keyword>
<protein>
    <submittedName>
        <fullName evidence="10">CSON001862 protein</fullName>
    </submittedName>
</protein>
<evidence type="ECO:0000313" key="10">
    <source>
        <dbReference type="EMBL" id="SSX17614.1"/>
    </source>
</evidence>
<keyword evidence="2" id="KW-0222">Digestion</keyword>
<reference evidence="10" key="2">
    <citation type="submission" date="2018-07" db="EMBL/GenBank/DDBJ databases">
        <authorList>
            <person name="Quirk P.G."/>
            <person name="Krulwich T.A."/>
        </authorList>
    </citation>
    <scope>NUCLEOTIDE SEQUENCE</scope>
</reference>
<sequence>MEKFIFSSHSSNLLRSDIGAPAAYARRFTLMFALFVFGVVADDSESQTKIVGGSNSPPTPYQISLQVKVRRQAGFFNNIFSNNDEGEETWAHNCGGSIITKKHVLTAAHCLDGAKTSRLSVVSGSTNNKKGGKRHLIKRYTIHEEYIELKQHDIAIMEIEDEFELDETTQPIEYDTEVIEAGERCILTGWGYTYPIRVGSTPDNLQRIELPVISNEECKQSMSDVSEREICTFRGALAGACGGDSGGPLVRQYHVV</sequence>
<evidence type="ECO:0000256" key="7">
    <source>
        <dbReference type="RuleBase" id="RU363034"/>
    </source>
</evidence>
<dbReference type="Gene3D" id="2.40.10.10">
    <property type="entry name" value="Trypsin-like serine proteases"/>
    <property type="match status" value="1"/>
</dbReference>
<dbReference type="InterPro" id="IPR033116">
    <property type="entry name" value="TRYPSIN_SER"/>
</dbReference>
<evidence type="ECO:0000259" key="8">
    <source>
        <dbReference type="PROSITE" id="PS50240"/>
    </source>
</evidence>
<dbReference type="GO" id="GO:0006508">
    <property type="term" value="P:proteolysis"/>
    <property type="evidence" value="ECO:0007669"/>
    <property type="project" value="UniProtKB-KW"/>
</dbReference>
<accession>A0A336LHV2</accession>
<proteinExistence type="inferred from homology"/>
<dbReference type="AlphaFoldDB" id="A0A336LHV2"/>
<dbReference type="CDD" id="cd00190">
    <property type="entry name" value="Tryp_SPc"/>
    <property type="match status" value="1"/>
</dbReference>
<dbReference type="InterPro" id="IPR050430">
    <property type="entry name" value="Peptidase_S1"/>
</dbReference>
<keyword evidence="4 7" id="KW-0720">Serine protease</keyword>
<evidence type="ECO:0000256" key="4">
    <source>
        <dbReference type="ARBA" id="ARBA00022825"/>
    </source>
</evidence>
<evidence type="ECO:0000256" key="6">
    <source>
        <dbReference type="ARBA" id="ARBA00024195"/>
    </source>
</evidence>
<dbReference type="FunFam" id="2.40.10.10:FF:000068">
    <property type="entry name" value="transmembrane protease serine 2"/>
    <property type="match status" value="1"/>
</dbReference>
<dbReference type="InterPro" id="IPR009003">
    <property type="entry name" value="Peptidase_S1_PA"/>
</dbReference>
<dbReference type="InterPro" id="IPR001314">
    <property type="entry name" value="Peptidase_S1A"/>
</dbReference>
<dbReference type="PANTHER" id="PTHR24276">
    <property type="entry name" value="POLYSERASE-RELATED"/>
    <property type="match status" value="1"/>
</dbReference>
<dbReference type="PRINTS" id="PR00722">
    <property type="entry name" value="CHYMOTRYPSIN"/>
</dbReference>
<dbReference type="InterPro" id="IPR043504">
    <property type="entry name" value="Peptidase_S1_PA_chymotrypsin"/>
</dbReference>
<reference evidence="9" key="1">
    <citation type="submission" date="2018-04" db="EMBL/GenBank/DDBJ databases">
        <authorList>
            <person name="Go L.Y."/>
            <person name="Mitchell J.A."/>
        </authorList>
    </citation>
    <scope>NUCLEOTIDE SEQUENCE</scope>
    <source>
        <tissue evidence="9">Whole organism</tissue>
    </source>
</reference>
<dbReference type="OMA" id="EREICTF"/>
<dbReference type="GO" id="GO:0004252">
    <property type="term" value="F:serine-type endopeptidase activity"/>
    <property type="evidence" value="ECO:0007669"/>
    <property type="project" value="InterPro"/>
</dbReference>
<dbReference type="InterPro" id="IPR001254">
    <property type="entry name" value="Trypsin_dom"/>
</dbReference>
<dbReference type="SMART" id="SM00020">
    <property type="entry name" value="Tryp_SPc"/>
    <property type="match status" value="1"/>
</dbReference>
<dbReference type="SUPFAM" id="SSF50494">
    <property type="entry name" value="Trypsin-like serine proteases"/>
    <property type="match status" value="1"/>
</dbReference>
<keyword evidence="1 7" id="KW-0645">Protease</keyword>
<evidence type="ECO:0000256" key="1">
    <source>
        <dbReference type="ARBA" id="ARBA00022670"/>
    </source>
</evidence>
<keyword evidence="5" id="KW-1015">Disulfide bond</keyword>
<dbReference type="VEuPathDB" id="VectorBase:CSON001862"/>
<organism evidence="10">
    <name type="scientific">Culicoides sonorensis</name>
    <name type="common">Biting midge</name>
    <dbReference type="NCBI Taxonomy" id="179676"/>
    <lineage>
        <taxon>Eukaryota</taxon>
        <taxon>Metazoa</taxon>
        <taxon>Ecdysozoa</taxon>
        <taxon>Arthropoda</taxon>
        <taxon>Hexapoda</taxon>
        <taxon>Insecta</taxon>
        <taxon>Pterygota</taxon>
        <taxon>Neoptera</taxon>
        <taxon>Endopterygota</taxon>
        <taxon>Diptera</taxon>
        <taxon>Nematocera</taxon>
        <taxon>Chironomoidea</taxon>
        <taxon>Ceratopogonidae</taxon>
        <taxon>Ceratopogoninae</taxon>
        <taxon>Culicoides</taxon>
        <taxon>Monoculicoides</taxon>
    </lineage>
</organism>
<dbReference type="Pfam" id="PF00089">
    <property type="entry name" value="Trypsin"/>
    <property type="match status" value="1"/>
</dbReference>
<evidence type="ECO:0000313" key="9">
    <source>
        <dbReference type="EMBL" id="SSW97228.1"/>
    </source>
</evidence>
<name>A0A336LHV2_CULSO</name>
<feature type="domain" description="Peptidase S1" evidence="8">
    <location>
        <begin position="50"/>
        <end position="256"/>
    </location>
</feature>
<dbReference type="PROSITE" id="PS00134">
    <property type="entry name" value="TRYPSIN_HIS"/>
    <property type="match status" value="1"/>
</dbReference>
<dbReference type="PANTHER" id="PTHR24276:SF98">
    <property type="entry name" value="FI18310P1-RELATED"/>
    <property type="match status" value="1"/>
</dbReference>
<dbReference type="PROSITE" id="PS50240">
    <property type="entry name" value="TRYPSIN_DOM"/>
    <property type="match status" value="1"/>
</dbReference>
<evidence type="ECO:0000256" key="2">
    <source>
        <dbReference type="ARBA" id="ARBA00022757"/>
    </source>
</evidence>
<gene>
    <name evidence="10" type="primary">CSON001862</name>
</gene>
<evidence type="ECO:0000256" key="3">
    <source>
        <dbReference type="ARBA" id="ARBA00022801"/>
    </source>
</evidence>
<evidence type="ECO:0000256" key="5">
    <source>
        <dbReference type="ARBA" id="ARBA00023157"/>
    </source>
</evidence>
<dbReference type="GO" id="GO:0007586">
    <property type="term" value="P:digestion"/>
    <property type="evidence" value="ECO:0007669"/>
    <property type="project" value="UniProtKB-KW"/>
</dbReference>
<dbReference type="InterPro" id="IPR018114">
    <property type="entry name" value="TRYPSIN_HIS"/>
</dbReference>
<dbReference type="EMBL" id="UFQS01000012">
    <property type="protein sequence ID" value="SSW97228.1"/>
    <property type="molecule type" value="Genomic_DNA"/>
</dbReference>
<dbReference type="EMBL" id="UFQT01000012">
    <property type="protein sequence ID" value="SSX17614.1"/>
    <property type="molecule type" value="Genomic_DNA"/>
</dbReference>
<dbReference type="PROSITE" id="PS00135">
    <property type="entry name" value="TRYPSIN_SER"/>
    <property type="match status" value="1"/>
</dbReference>